<dbReference type="PRINTS" id="PR00449">
    <property type="entry name" value="RASTRNSFRMNG"/>
</dbReference>
<name>A0AAD7EQJ4_9AGAR</name>
<comment type="subcellular location">
    <subcellularLocation>
        <location evidence="1">Cell membrane</location>
        <topology evidence="1">Lipid-anchor</topology>
        <orientation evidence="1">Cytoplasmic side</orientation>
    </subcellularLocation>
</comment>
<evidence type="ECO:0000313" key="4">
    <source>
        <dbReference type="EMBL" id="KAJ7343065.1"/>
    </source>
</evidence>
<dbReference type="NCBIfam" id="TIGR00231">
    <property type="entry name" value="small_GTP"/>
    <property type="match status" value="1"/>
</dbReference>
<dbReference type="InterPro" id="IPR020849">
    <property type="entry name" value="Small_GTPase_Ras-type"/>
</dbReference>
<dbReference type="SMART" id="SM00175">
    <property type="entry name" value="RAB"/>
    <property type="match status" value="1"/>
</dbReference>
<dbReference type="GO" id="GO:0005525">
    <property type="term" value="F:GTP binding"/>
    <property type="evidence" value="ECO:0007669"/>
    <property type="project" value="UniProtKB-KW"/>
</dbReference>
<evidence type="ECO:0000256" key="3">
    <source>
        <dbReference type="ARBA" id="ARBA00023134"/>
    </source>
</evidence>
<dbReference type="InterPro" id="IPR001806">
    <property type="entry name" value="Small_GTPase"/>
</dbReference>
<reference evidence="4" key="1">
    <citation type="submission" date="2023-03" db="EMBL/GenBank/DDBJ databases">
        <title>Massive genome expansion in bonnet fungi (Mycena s.s.) driven by repeated elements and novel gene families across ecological guilds.</title>
        <authorList>
            <consortium name="Lawrence Berkeley National Laboratory"/>
            <person name="Harder C.B."/>
            <person name="Miyauchi S."/>
            <person name="Viragh M."/>
            <person name="Kuo A."/>
            <person name="Thoen E."/>
            <person name="Andreopoulos B."/>
            <person name="Lu D."/>
            <person name="Skrede I."/>
            <person name="Drula E."/>
            <person name="Henrissat B."/>
            <person name="Morin E."/>
            <person name="Kohler A."/>
            <person name="Barry K."/>
            <person name="LaButti K."/>
            <person name="Morin E."/>
            <person name="Salamov A."/>
            <person name="Lipzen A."/>
            <person name="Mereny Z."/>
            <person name="Hegedus B."/>
            <person name="Baldrian P."/>
            <person name="Stursova M."/>
            <person name="Weitz H."/>
            <person name="Taylor A."/>
            <person name="Grigoriev I.V."/>
            <person name="Nagy L.G."/>
            <person name="Martin F."/>
            <person name="Kauserud H."/>
        </authorList>
    </citation>
    <scope>NUCLEOTIDE SEQUENCE</scope>
    <source>
        <strain evidence="4">CBHHK002</strain>
    </source>
</reference>
<evidence type="ECO:0000256" key="1">
    <source>
        <dbReference type="ARBA" id="ARBA00004342"/>
    </source>
</evidence>
<comment type="caution">
    <text evidence="4">The sequence shown here is derived from an EMBL/GenBank/DDBJ whole genome shotgun (WGS) entry which is preliminary data.</text>
</comment>
<dbReference type="Proteomes" id="UP001218218">
    <property type="component" value="Unassembled WGS sequence"/>
</dbReference>
<gene>
    <name evidence="4" type="ORF">DFH08DRAFT_874030</name>
</gene>
<keyword evidence="5" id="KW-1185">Reference proteome</keyword>
<keyword evidence="3" id="KW-0342">GTP-binding</keyword>
<dbReference type="PROSITE" id="PS51419">
    <property type="entry name" value="RAB"/>
    <property type="match status" value="1"/>
</dbReference>
<evidence type="ECO:0000313" key="5">
    <source>
        <dbReference type="Proteomes" id="UP001218218"/>
    </source>
</evidence>
<accession>A0AAD7EQJ4</accession>
<keyword evidence="2" id="KW-0547">Nucleotide-binding</keyword>
<dbReference type="PROSITE" id="PS51421">
    <property type="entry name" value="RAS"/>
    <property type="match status" value="1"/>
</dbReference>
<dbReference type="PANTHER" id="PTHR24070">
    <property type="entry name" value="RAS, DI-RAS, AND RHEB FAMILY MEMBERS OF SMALL GTPASE SUPERFAMILY"/>
    <property type="match status" value="1"/>
</dbReference>
<dbReference type="Gene3D" id="3.40.50.300">
    <property type="entry name" value="P-loop containing nucleotide triphosphate hydrolases"/>
    <property type="match status" value="1"/>
</dbReference>
<dbReference type="SMART" id="SM00174">
    <property type="entry name" value="RHO"/>
    <property type="match status" value="1"/>
</dbReference>
<organism evidence="4 5">
    <name type="scientific">Mycena albidolilacea</name>
    <dbReference type="NCBI Taxonomy" id="1033008"/>
    <lineage>
        <taxon>Eukaryota</taxon>
        <taxon>Fungi</taxon>
        <taxon>Dikarya</taxon>
        <taxon>Basidiomycota</taxon>
        <taxon>Agaricomycotina</taxon>
        <taxon>Agaricomycetes</taxon>
        <taxon>Agaricomycetidae</taxon>
        <taxon>Agaricales</taxon>
        <taxon>Marasmiineae</taxon>
        <taxon>Mycenaceae</taxon>
        <taxon>Mycena</taxon>
    </lineage>
</organism>
<sequence length="188" mass="21167">MYDAWKVAILGLDGVGKTALAVRFTLDCFVYSYDPTTEEVGTRKQLVLDNRMCYVELIDTAGQEEHATLRDQWVREGQGFILVYSIDSRDSFEKVGAFRESVRRAKEGDPIFVLVGNKADALHGRQVSKEEGVALAQQFGCEFVEVSAKTGQNVEWAFTSVLRALRKEQTRNLGPGERERKKGRCIIL</sequence>
<dbReference type="SUPFAM" id="SSF52540">
    <property type="entry name" value="P-loop containing nucleoside triphosphate hydrolases"/>
    <property type="match status" value="1"/>
</dbReference>
<dbReference type="AlphaFoldDB" id="A0AAD7EQJ4"/>
<dbReference type="InterPro" id="IPR005225">
    <property type="entry name" value="Small_GTP-bd"/>
</dbReference>
<protein>
    <submittedName>
        <fullName evidence="4">Ras protein</fullName>
    </submittedName>
</protein>
<proteinExistence type="predicted"/>
<dbReference type="SMART" id="SM00173">
    <property type="entry name" value="RAS"/>
    <property type="match status" value="1"/>
</dbReference>
<dbReference type="GO" id="GO:0007165">
    <property type="term" value="P:signal transduction"/>
    <property type="evidence" value="ECO:0007669"/>
    <property type="project" value="InterPro"/>
</dbReference>
<evidence type="ECO:0000256" key="2">
    <source>
        <dbReference type="ARBA" id="ARBA00022741"/>
    </source>
</evidence>
<dbReference type="GO" id="GO:0003924">
    <property type="term" value="F:GTPase activity"/>
    <property type="evidence" value="ECO:0007669"/>
    <property type="project" value="InterPro"/>
</dbReference>
<dbReference type="Pfam" id="PF00071">
    <property type="entry name" value="Ras"/>
    <property type="match status" value="1"/>
</dbReference>
<dbReference type="FunFam" id="3.40.50.300:FF:001447">
    <property type="entry name" value="Ras-related protein Rab-1B"/>
    <property type="match status" value="1"/>
</dbReference>
<dbReference type="InterPro" id="IPR027417">
    <property type="entry name" value="P-loop_NTPase"/>
</dbReference>
<dbReference type="EMBL" id="JARIHO010000024">
    <property type="protein sequence ID" value="KAJ7343065.1"/>
    <property type="molecule type" value="Genomic_DNA"/>
</dbReference>
<dbReference type="GO" id="GO:0005886">
    <property type="term" value="C:plasma membrane"/>
    <property type="evidence" value="ECO:0007669"/>
    <property type="project" value="UniProtKB-SubCell"/>
</dbReference>